<dbReference type="GO" id="GO:0045892">
    <property type="term" value="P:negative regulation of DNA-templated transcription"/>
    <property type="evidence" value="ECO:0007669"/>
    <property type="project" value="TreeGrafter"/>
</dbReference>
<keyword evidence="1" id="KW-0805">Transcription regulation</keyword>
<keyword evidence="7" id="KW-1185">Reference proteome</keyword>
<dbReference type="GO" id="GO:0003677">
    <property type="term" value="F:DNA binding"/>
    <property type="evidence" value="ECO:0007669"/>
    <property type="project" value="UniProtKB-KW"/>
</dbReference>
<comment type="caution">
    <text evidence="6">The sequence shown here is derived from an EMBL/GenBank/DDBJ whole genome shotgun (WGS) entry which is preliminary data.</text>
</comment>
<dbReference type="Pfam" id="PF09339">
    <property type="entry name" value="HTH_IclR"/>
    <property type="match status" value="1"/>
</dbReference>
<dbReference type="PROSITE" id="PS51078">
    <property type="entry name" value="ICLR_ED"/>
    <property type="match status" value="1"/>
</dbReference>
<feature type="domain" description="HTH iclR-type" evidence="4">
    <location>
        <begin position="1"/>
        <end position="62"/>
    </location>
</feature>
<dbReference type="SUPFAM" id="SSF55781">
    <property type="entry name" value="GAF domain-like"/>
    <property type="match status" value="1"/>
</dbReference>
<proteinExistence type="predicted"/>
<dbReference type="PANTHER" id="PTHR30136:SF39">
    <property type="entry name" value="TRANSCRIPTIONAL REGULATORY PROTEIN"/>
    <property type="match status" value="1"/>
</dbReference>
<feature type="domain" description="IclR-ED" evidence="5">
    <location>
        <begin position="63"/>
        <end position="239"/>
    </location>
</feature>
<dbReference type="Gene3D" id="3.30.450.40">
    <property type="match status" value="1"/>
</dbReference>
<protein>
    <submittedName>
        <fullName evidence="6">IclR family transcriptional regulator</fullName>
    </submittedName>
</protein>
<reference evidence="6 7" key="1">
    <citation type="submission" date="2019-07" db="EMBL/GenBank/DDBJ databases">
        <title>Whole genome shotgun sequence of Terrabacter aerolatus NBRC 106305.</title>
        <authorList>
            <person name="Hosoyama A."/>
            <person name="Uohara A."/>
            <person name="Ohji S."/>
            <person name="Ichikawa N."/>
        </authorList>
    </citation>
    <scope>NUCLEOTIDE SEQUENCE [LARGE SCALE GENOMIC DNA]</scope>
    <source>
        <strain evidence="6 7">NBRC 106305</strain>
    </source>
</reference>
<dbReference type="InterPro" id="IPR036388">
    <property type="entry name" value="WH-like_DNA-bd_sf"/>
</dbReference>
<gene>
    <name evidence="6" type="ORF">TAE01_33500</name>
</gene>
<keyword evidence="3" id="KW-0804">Transcription</keyword>
<dbReference type="InterPro" id="IPR029016">
    <property type="entry name" value="GAF-like_dom_sf"/>
</dbReference>
<dbReference type="PANTHER" id="PTHR30136">
    <property type="entry name" value="HELIX-TURN-HELIX TRANSCRIPTIONAL REGULATOR, ICLR FAMILY"/>
    <property type="match status" value="1"/>
</dbReference>
<evidence type="ECO:0000256" key="2">
    <source>
        <dbReference type="ARBA" id="ARBA00023125"/>
    </source>
</evidence>
<evidence type="ECO:0000259" key="5">
    <source>
        <dbReference type="PROSITE" id="PS51078"/>
    </source>
</evidence>
<evidence type="ECO:0000313" key="7">
    <source>
        <dbReference type="Proteomes" id="UP000321534"/>
    </source>
</evidence>
<evidence type="ECO:0000313" key="6">
    <source>
        <dbReference type="EMBL" id="GEO31540.1"/>
    </source>
</evidence>
<dbReference type="InterPro" id="IPR014757">
    <property type="entry name" value="Tscrpt_reg_IclR_C"/>
</dbReference>
<dbReference type="Gene3D" id="1.10.10.10">
    <property type="entry name" value="Winged helix-like DNA-binding domain superfamily/Winged helix DNA-binding domain"/>
    <property type="match status" value="1"/>
</dbReference>
<dbReference type="InterPro" id="IPR050707">
    <property type="entry name" value="HTH_MetabolicPath_Reg"/>
</dbReference>
<dbReference type="SMART" id="SM00346">
    <property type="entry name" value="HTH_ICLR"/>
    <property type="match status" value="1"/>
</dbReference>
<dbReference type="GO" id="GO:0003700">
    <property type="term" value="F:DNA-binding transcription factor activity"/>
    <property type="evidence" value="ECO:0007669"/>
    <property type="project" value="TreeGrafter"/>
</dbReference>
<dbReference type="SUPFAM" id="SSF46785">
    <property type="entry name" value="Winged helix' DNA-binding domain"/>
    <property type="match status" value="1"/>
</dbReference>
<sequence>MSVLAKTAQAIDSLARAKRPMRLAEVAEDLGLPKSSVHRLLTELTELRIARRTPDGLFALGPRLLSWGASAADSFVIRGVAEPWMHRLRDSTGESVHLYIRHGSNRVCLASVEGRAALRPVVPTGGLQPLGIGSSGKLLLAFAPSTVLEEVRAEAKKSRMSLPEDEELATIRETHWAVSIDEREKGLSGAATSICGPEGEVVAALSISGSSTRLTLQRYSEVKDDVFAIANEIGAAVAGRAGGAA</sequence>
<dbReference type="EMBL" id="BJYX01000021">
    <property type="protein sequence ID" value="GEO31540.1"/>
    <property type="molecule type" value="Genomic_DNA"/>
</dbReference>
<organism evidence="6 7">
    <name type="scientific">Terrabacter aerolatus</name>
    <dbReference type="NCBI Taxonomy" id="422442"/>
    <lineage>
        <taxon>Bacteria</taxon>
        <taxon>Bacillati</taxon>
        <taxon>Actinomycetota</taxon>
        <taxon>Actinomycetes</taxon>
        <taxon>Micrococcales</taxon>
        <taxon>Intrasporangiaceae</taxon>
        <taxon>Terrabacter</taxon>
    </lineage>
</organism>
<keyword evidence="2" id="KW-0238">DNA-binding</keyword>
<dbReference type="Proteomes" id="UP000321534">
    <property type="component" value="Unassembled WGS sequence"/>
</dbReference>
<evidence type="ECO:0000256" key="1">
    <source>
        <dbReference type="ARBA" id="ARBA00023015"/>
    </source>
</evidence>
<dbReference type="PROSITE" id="PS51077">
    <property type="entry name" value="HTH_ICLR"/>
    <property type="match status" value="1"/>
</dbReference>
<dbReference type="RefSeq" id="WP_147067932.1">
    <property type="nucleotide sequence ID" value="NZ_BAAARO010000005.1"/>
</dbReference>
<dbReference type="AlphaFoldDB" id="A0A512D5I2"/>
<dbReference type="InterPro" id="IPR036390">
    <property type="entry name" value="WH_DNA-bd_sf"/>
</dbReference>
<dbReference type="Pfam" id="PF01614">
    <property type="entry name" value="IclR_C"/>
    <property type="match status" value="1"/>
</dbReference>
<name>A0A512D5I2_9MICO</name>
<accession>A0A512D5I2</accession>
<dbReference type="OrthoDB" id="7274111at2"/>
<evidence type="ECO:0000259" key="4">
    <source>
        <dbReference type="PROSITE" id="PS51077"/>
    </source>
</evidence>
<dbReference type="InterPro" id="IPR005471">
    <property type="entry name" value="Tscrpt_reg_IclR_N"/>
</dbReference>
<evidence type="ECO:0000256" key="3">
    <source>
        <dbReference type="ARBA" id="ARBA00023163"/>
    </source>
</evidence>